<dbReference type="GO" id="GO:0031573">
    <property type="term" value="P:mitotic intra-S DNA damage checkpoint signaling"/>
    <property type="evidence" value="ECO:0007669"/>
    <property type="project" value="TreeGrafter"/>
</dbReference>
<dbReference type="InterPro" id="IPR042530">
    <property type="entry name" value="EME1/EME2_C"/>
</dbReference>
<organism evidence="17 18">
    <name type="scientific">Coptotermes formosanus</name>
    <name type="common">Formosan subterranean termite</name>
    <dbReference type="NCBI Taxonomy" id="36987"/>
    <lineage>
        <taxon>Eukaryota</taxon>
        <taxon>Metazoa</taxon>
        <taxon>Ecdysozoa</taxon>
        <taxon>Arthropoda</taxon>
        <taxon>Hexapoda</taxon>
        <taxon>Insecta</taxon>
        <taxon>Pterygota</taxon>
        <taxon>Neoptera</taxon>
        <taxon>Polyneoptera</taxon>
        <taxon>Dictyoptera</taxon>
        <taxon>Blattodea</taxon>
        <taxon>Blattoidea</taxon>
        <taxon>Termitoidae</taxon>
        <taxon>Rhinotermitidae</taxon>
        <taxon>Coptotermes</taxon>
    </lineage>
</organism>
<dbReference type="GO" id="GO:0003677">
    <property type="term" value="F:DNA binding"/>
    <property type="evidence" value="ECO:0007669"/>
    <property type="project" value="InterPro"/>
</dbReference>
<dbReference type="InterPro" id="IPR006166">
    <property type="entry name" value="ERCC4_domain"/>
</dbReference>
<name>A0A6L2QBG9_COPFO</name>
<dbReference type="FunFam" id="1.10.150.670:FF:000002">
    <property type="entry name" value="Crossover junction endonuclease EME1"/>
    <property type="match status" value="1"/>
</dbReference>
<feature type="coiled-coil region" evidence="14">
    <location>
        <begin position="182"/>
        <end position="216"/>
    </location>
</feature>
<comment type="subcellular location">
    <subcellularLocation>
        <location evidence="2">Nucleus</location>
    </subcellularLocation>
</comment>
<keyword evidence="14" id="KW-0175">Coiled coil</keyword>
<keyword evidence="9" id="KW-0460">Magnesium</keyword>
<dbReference type="PANTHER" id="PTHR21077:SF5">
    <property type="entry name" value="CROSSOVER JUNCTION ENDONUCLEASE MMS4"/>
    <property type="match status" value="1"/>
</dbReference>
<evidence type="ECO:0000256" key="9">
    <source>
        <dbReference type="ARBA" id="ARBA00022842"/>
    </source>
</evidence>
<dbReference type="Gene3D" id="3.40.50.10130">
    <property type="match status" value="1"/>
</dbReference>
<dbReference type="GO" id="GO:0046872">
    <property type="term" value="F:metal ion binding"/>
    <property type="evidence" value="ECO:0007669"/>
    <property type="project" value="UniProtKB-KW"/>
</dbReference>
<dbReference type="GO" id="GO:0006302">
    <property type="term" value="P:double-strand break repair"/>
    <property type="evidence" value="ECO:0007669"/>
    <property type="project" value="TreeGrafter"/>
</dbReference>
<dbReference type="GO" id="GO:0005634">
    <property type="term" value="C:nucleus"/>
    <property type="evidence" value="ECO:0007669"/>
    <property type="project" value="UniProtKB-SubCell"/>
</dbReference>
<gene>
    <name evidence="17" type="ORF">Cfor_00562</name>
</gene>
<dbReference type="GO" id="GO:0008821">
    <property type="term" value="F:crossover junction DNA endonuclease activity"/>
    <property type="evidence" value="ECO:0007669"/>
    <property type="project" value="TreeGrafter"/>
</dbReference>
<dbReference type="GO" id="GO:0000712">
    <property type="term" value="P:resolution of meiotic recombination intermediates"/>
    <property type="evidence" value="ECO:0007669"/>
    <property type="project" value="TreeGrafter"/>
</dbReference>
<evidence type="ECO:0000256" key="4">
    <source>
        <dbReference type="ARBA" id="ARBA00022722"/>
    </source>
</evidence>
<dbReference type="InterPro" id="IPR047524">
    <property type="entry name" value="XPF_nuclease_EME1_plant/arthr"/>
</dbReference>
<evidence type="ECO:0000256" key="13">
    <source>
        <dbReference type="ARBA" id="ARBA00023254"/>
    </source>
</evidence>
<evidence type="ECO:0000256" key="15">
    <source>
        <dbReference type="SAM" id="MobiDB-lite"/>
    </source>
</evidence>
<comment type="cofactor">
    <cofactor evidence="1">
        <name>Mg(2+)</name>
        <dbReference type="ChEBI" id="CHEBI:18420"/>
    </cofactor>
</comment>
<evidence type="ECO:0000256" key="6">
    <source>
        <dbReference type="ARBA" id="ARBA00022759"/>
    </source>
</evidence>
<protein>
    <recommendedName>
        <fullName evidence="16">ERCC4 domain-containing protein</fullName>
    </recommendedName>
</protein>
<dbReference type="EMBL" id="BLKM01001905">
    <property type="protein sequence ID" value="GFG40365.1"/>
    <property type="molecule type" value="Genomic_DNA"/>
</dbReference>
<feature type="region of interest" description="Disordered" evidence="15">
    <location>
        <begin position="1"/>
        <end position="44"/>
    </location>
</feature>
<dbReference type="Pfam" id="PF21292">
    <property type="entry name" value="EME1-MUS81_C"/>
    <property type="match status" value="1"/>
</dbReference>
<dbReference type="Gene3D" id="1.10.150.670">
    <property type="entry name" value="Crossover junction endonuclease EME1, DNA-binding domain"/>
    <property type="match status" value="1"/>
</dbReference>
<keyword evidence="8" id="KW-0378">Hydrolase</keyword>
<dbReference type="SMART" id="SM00891">
    <property type="entry name" value="ERCC4"/>
    <property type="match status" value="1"/>
</dbReference>
<keyword evidence="11" id="KW-0234">DNA repair</keyword>
<dbReference type="Proteomes" id="UP000502823">
    <property type="component" value="Unassembled WGS sequence"/>
</dbReference>
<evidence type="ECO:0000256" key="2">
    <source>
        <dbReference type="ARBA" id="ARBA00004123"/>
    </source>
</evidence>
<keyword evidence="13" id="KW-0469">Meiosis</keyword>
<evidence type="ECO:0000256" key="10">
    <source>
        <dbReference type="ARBA" id="ARBA00023172"/>
    </source>
</evidence>
<dbReference type="CDD" id="cd20083">
    <property type="entry name" value="XPF_nuclease_EME"/>
    <property type="match status" value="1"/>
</dbReference>
<dbReference type="AlphaFoldDB" id="A0A6L2QBG9"/>
<keyword evidence="18" id="KW-1185">Reference proteome</keyword>
<keyword evidence="10" id="KW-0233">DNA recombination</keyword>
<dbReference type="PANTHER" id="PTHR21077">
    <property type="entry name" value="EME1 PROTEIN"/>
    <property type="match status" value="1"/>
</dbReference>
<dbReference type="InterPro" id="IPR033310">
    <property type="entry name" value="Mms4/EME1/EME2"/>
</dbReference>
<comment type="similarity">
    <text evidence="3">Belongs to the EME1/MMS4 family.</text>
</comment>
<keyword evidence="6" id="KW-0255">Endonuclease</keyword>
<evidence type="ECO:0000256" key="1">
    <source>
        <dbReference type="ARBA" id="ARBA00001946"/>
    </source>
</evidence>
<evidence type="ECO:0000256" key="14">
    <source>
        <dbReference type="SAM" id="Coils"/>
    </source>
</evidence>
<dbReference type="GO" id="GO:0048476">
    <property type="term" value="C:Holliday junction resolvase complex"/>
    <property type="evidence" value="ECO:0007669"/>
    <property type="project" value="InterPro"/>
</dbReference>
<evidence type="ECO:0000313" key="17">
    <source>
        <dbReference type="EMBL" id="GFG40365.1"/>
    </source>
</evidence>
<dbReference type="InParanoid" id="A0A6L2QBG9"/>
<feature type="compositionally biased region" description="Basic and acidic residues" evidence="15">
    <location>
        <begin position="30"/>
        <end position="44"/>
    </location>
</feature>
<evidence type="ECO:0000256" key="12">
    <source>
        <dbReference type="ARBA" id="ARBA00023242"/>
    </source>
</evidence>
<evidence type="ECO:0000256" key="3">
    <source>
        <dbReference type="ARBA" id="ARBA00005313"/>
    </source>
</evidence>
<evidence type="ECO:0000256" key="5">
    <source>
        <dbReference type="ARBA" id="ARBA00022723"/>
    </source>
</evidence>
<reference evidence="18" key="1">
    <citation type="submission" date="2020-01" db="EMBL/GenBank/DDBJ databases">
        <title>Draft genome sequence of the Termite Coptotermes fromosanus.</title>
        <authorList>
            <person name="Itakura S."/>
            <person name="Yosikawa Y."/>
            <person name="Umezawa K."/>
        </authorList>
    </citation>
    <scope>NUCLEOTIDE SEQUENCE [LARGE SCALE GENOMIC DNA]</scope>
</reference>
<dbReference type="OrthoDB" id="343092at2759"/>
<feature type="region of interest" description="Disordered" evidence="15">
    <location>
        <begin position="366"/>
        <end position="385"/>
    </location>
</feature>
<keyword evidence="7" id="KW-0227">DNA damage</keyword>
<dbReference type="FunCoup" id="A0A6L2QBG9">
    <property type="interactions" value="467"/>
</dbReference>
<keyword evidence="12" id="KW-0539">Nucleus</keyword>
<keyword evidence="4" id="KW-0540">Nuclease</keyword>
<sequence>MDSPVILVSSDSSAPNSPIPEIGSKPTWDCTDKHFPDSDARNDSTVDCCMPVNMRKEPEIEDNYDNSCETSPLLEVNSKNTADCAEIELSDSDAESDTTVDYYSPVTFVKEMVSESASQVIDVSASSTGVLQKIQKEVKLMECENSDDKSGLDQRQAKKGRYKLPSVGSVLTEDCPRKGKEKRRAENAVIDAQKEVKRAERMQNRAKIKADQAQKKAAKMAVTEAYRSKKPGECLKYMQVCVDQQLLNAEYGGEILVSLQSAEMQYNIQSNLVPSSIFWSREVPEHFVGDDMKVHIRSRKEEEEEMLIVWTWDKVITLIHTRELTTHIKSVQLREPCKKLTLVVYGAQEYFRHQKIFVRQEQRPQFLGKGGKGKTSKKRENFEHAPRVSKDEWESALAELHLFANCSHRLVEKPHELGAFIRQFSKAVAEAPFKYEKHKQEQENLQWYAVGDSRDCVRVDKNGNGLLRLWQQQLCQFNRVTMETAQAVTSVYRSPCALVQAYEKCSSEHEAELMLEPILIRRGVGPLTTVKKVGQELSKKIHTFFTASDGKATLSQE</sequence>
<keyword evidence="5" id="KW-0479">Metal-binding</keyword>
<dbReference type="GO" id="GO:0031297">
    <property type="term" value="P:replication fork processing"/>
    <property type="evidence" value="ECO:0007669"/>
    <property type="project" value="TreeGrafter"/>
</dbReference>
<evidence type="ECO:0000256" key="8">
    <source>
        <dbReference type="ARBA" id="ARBA00022801"/>
    </source>
</evidence>
<evidence type="ECO:0000259" key="16">
    <source>
        <dbReference type="SMART" id="SM00891"/>
    </source>
</evidence>
<evidence type="ECO:0000313" key="18">
    <source>
        <dbReference type="Proteomes" id="UP000502823"/>
    </source>
</evidence>
<comment type="caution">
    <text evidence="17">The sequence shown here is derived from an EMBL/GenBank/DDBJ whole genome shotgun (WGS) entry which is preliminary data.</text>
</comment>
<proteinExistence type="inferred from homology"/>
<feature type="domain" description="ERCC4" evidence="16">
    <location>
        <begin position="239"/>
        <end position="503"/>
    </location>
</feature>
<evidence type="ECO:0000256" key="7">
    <source>
        <dbReference type="ARBA" id="ARBA00022763"/>
    </source>
</evidence>
<accession>A0A6L2QBG9</accession>
<evidence type="ECO:0000256" key="11">
    <source>
        <dbReference type="ARBA" id="ARBA00023204"/>
    </source>
</evidence>